<protein>
    <submittedName>
        <fullName evidence="2">Glycosyl hydrolases family 43</fullName>
    </submittedName>
</protein>
<dbReference type="Proteomes" id="UP000192674">
    <property type="component" value="Unassembled WGS sequence"/>
</dbReference>
<sequence>MSLRLRAIVGVMTLVVLFGTSPQAAFGESLPPETTYFPLGPPTTVLTQSGWETEAPHTLSVVEVPRGGYRYWGYYGLQECGGIGRAWSNDLVNWVKDPVPLFHEHGERWPSVLLIKDEFRMVHTVDYCGDSYIVTRTSRDGLHFTDPVTLVPPEKGWRNQNPNLFKDPRSGRYYLYWYRGDDTKKWEILVKSAKSVRGLVNSPAKVLLSANTTLAAPNVLYYRGTYYLAVEVLRRGVWETNVLTSVFPDRSFREIRHNPVLGDGSACLFQHVFQHKLHVYYCKLTGEVWTVEHRAAALNK</sequence>
<name>A0A1W2FG11_KIBAR</name>
<organism evidence="2 3">
    <name type="scientific">Kibdelosporangium aridum</name>
    <dbReference type="NCBI Taxonomy" id="2030"/>
    <lineage>
        <taxon>Bacteria</taxon>
        <taxon>Bacillati</taxon>
        <taxon>Actinomycetota</taxon>
        <taxon>Actinomycetes</taxon>
        <taxon>Pseudonocardiales</taxon>
        <taxon>Pseudonocardiaceae</taxon>
        <taxon>Kibdelosporangium</taxon>
    </lineage>
</organism>
<proteinExistence type="predicted"/>
<evidence type="ECO:0000313" key="3">
    <source>
        <dbReference type="Proteomes" id="UP000192674"/>
    </source>
</evidence>
<dbReference type="AlphaFoldDB" id="A0A1W2FG11"/>
<dbReference type="InterPro" id="IPR023296">
    <property type="entry name" value="Glyco_hydro_beta-prop_sf"/>
</dbReference>
<evidence type="ECO:0000313" key="2">
    <source>
        <dbReference type="EMBL" id="SMD20518.1"/>
    </source>
</evidence>
<feature type="chain" id="PRO_5011986474" evidence="1">
    <location>
        <begin position="25"/>
        <end position="300"/>
    </location>
</feature>
<dbReference type="OrthoDB" id="9801455at2"/>
<keyword evidence="2" id="KW-0378">Hydrolase</keyword>
<keyword evidence="3" id="KW-1185">Reference proteome</keyword>
<accession>A0A1W2FG11</accession>
<gene>
    <name evidence="2" type="ORF">SAMN05661093_06463</name>
</gene>
<dbReference type="SUPFAM" id="SSF75005">
    <property type="entry name" value="Arabinanase/levansucrase/invertase"/>
    <property type="match status" value="1"/>
</dbReference>
<evidence type="ECO:0000256" key="1">
    <source>
        <dbReference type="SAM" id="SignalP"/>
    </source>
</evidence>
<dbReference type="EMBL" id="FWXV01000006">
    <property type="protein sequence ID" value="SMD20518.1"/>
    <property type="molecule type" value="Genomic_DNA"/>
</dbReference>
<feature type="signal peptide" evidence="1">
    <location>
        <begin position="1"/>
        <end position="24"/>
    </location>
</feature>
<dbReference type="Gene3D" id="2.115.10.20">
    <property type="entry name" value="Glycosyl hydrolase domain, family 43"/>
    <property type="match status" value="1"/>
</dbReference>
<dbReference type="GO" id="GO:0016787">
    <property type="term" value="F:hydrolase activity"/>
    <property type="evidence" value="ECO:0007669"/>
    <property type="project" value="UniProtKB-KW"/>
</dbReference>
<reference evidence="2 3" key="1">
    <citation type="submission" date="2017-04" db="EMBL/GenBank/DDBJ databases">
        <authorList>
            <person name="Afonso C.L."/>
            <person name="Miller P.J."/>
            <person name="Scott M.A."/>
            <person name="Spackman E."/>
            <person name="Goraichik I."/>
            <person name="Dimitrov K.M."/>
            <person name="Suarez D.L."/>
            <person name="Swayne D.E."/>
        </authorList>
    </citation>
    <scope>NUCLEOTIDE SEQUENCE [LARGE SCALE GENOMIC DNA]</scope>
    <source>
        <strain evidence="2 3">DSM 43828</strain>
    </source>
</reference>
<keyword evidence="1" id="KW-0732">Signal</keyword>